<dbReference type="PANTHER" id="PTHR42983:SF1">
    <property type="entry name" value="IRON-MOLYBDENUM PROTEIN"/>
    <property type="match status" value="1"/>
</dbReference>
<comment type="caution">
    <text evidence="2">The sequence shown here is derived from an EMBL/GenBank/DDBJ whole genome shotgun (WGS) entry which is preliminary data.</text>
</comment>
<evidence type="ECO:0000313" key="3">
    <source>
        <dbReference type="Proteomes" id="UP000032900"/>
    </source>
</evidence>
<dbReference type="Gene3D" id="3.30.420.130">
    <property type="entry name" value="Dinitrogenase iron-molybdenum cofactor biosynthesis domain"/>
    <property type="match status" value="1"/>
</dbReference>
<dbReference type="STRING" id="1236989.JCM15548_13095"/>
<evidence type="ECO:0000313" key="2">
    <source>
        <dbReference type="EMBL" id="GAO30784.1"/>
    </source>
</evidence>
<keyword evidence="3" id="KW-1185">Reference proteome</keyword>
<gene>
    <name evidence="2" type="ORF">JCM15548_13095</name>
</gene>
<feature type="domain" description="Dinitrogenase iron-molybdenum cofactor biosynthesis" evidence="1">
    <location>
        <begin position="13"/>
        <end position="99"/>
    </location>
</feature>
<dbReference type="OrthoDB" id="280278at2"/>
<dbReference type="InterPro" id="IPR033913">
    <property type="entry name" value="MTH1175_dom"/>
</dbReference>
<dbReference type="RefSeq" id="WP_062126133.1">
    <property type="nucleotide sequence ID" value="NZ_BAZW01000030.1"/>
</dbReference>
<dbReference type="InterPro" id="IPR036105">
    <property type="entry name" value="DiNase_FeMo-co_biosyn_sf"/>
</dbReference>
<dbReference type="SUPFAM" id="SSF53146">
    <property type="entry name" value="Nitrogenase accessory factor-like"/>
    <property type="match status" value="1"/>
</dbReference>
<sequence>MQKKIAIPVDGNGVLDAHFGHCQFFSIMNVEYDKVVASAKVQPPPHEPGLLPRWLAGHGVTDIIAGGMGQKAIELFKQNGINVFVGAPAIKDMELVEKYLSHELTFSANYCDH</sequence>
<dbReference type="Pfam" id="PF02579">
    <property type="entry name" value="Nitro_FeMo-Co"/>
    <property type="match status" value="1"/>
</dbReference>
<dbReference type="Proteomes" id="UP000032900">
    <property type="component" value="Unassembled WGS sequence"/>
</dbReference>
<protein>
    <submittedName>
        <fullName evidence="2">Dinitrogenase iron-molybdenum cofactor biosynthesis</fullName>
    </submittedName>
</protein>
<dbReference type="AlphaFoldDB" id="A0A0E9LZV0"/>
<dbReference type="PANTHER" id="PTHR42983">
    <property type="entry name" value="DINITROGENASE IRON-MOLYBDENUM COFACTOR PROTEIN-RELATED"/>
    <property type="match status" value="1"/>
</dbReference>
<dbReference type="EMBL" id="BAZW01000030">
    <property type="protein sequence ID" value="GAO30784.1"/>
    <property type="molecule type" value="Genomic_DNA"/>
</dbReference>
<proteinExistence type="predicted"/>
<accession>A0A0E9LZV0</accession>
<evidence type="ECO:0000259" key="1">
    <source>
        <dbReference type="Pfam" id="PF02579"/>
    </source>
</evidence>
<name>A0A0E9LZV0_9BACT</name>
<reference evidence="2 3" key="1">
    <citation type="journal article" date="2015" name="Microbes Environ.">
        <title>Distribution and evolution of nitrogen fixation genes in the phylum bacteroidetes.</title>
        <authorList>
            <person name="Inoue J."/>
            <person name="Oshima K."/>
            <person name="Suda W."/>
            <person name="Sakamoto M."/>
            <person name="Iino T."/>
            <person name="Noda S."/>
            <person name="Hongoh Y."/>
            <person name="Hattori M."/>
            <person name="Ohkuma M."/>
        </authorList>
    </citation>
    <scope>NUCLEOTIDE SEQUENCE [LARGE SCALE GENOMIC DNA]</scope>
    <source>
        <strain evidence="2">JCM 15548</strain>
    </source>
</reference>
<dbReference type="CDD" id="cd00851">
    <property type="entry name" value="MTH1175"/>
    <property type="match status" value="1"/>
</dbReference>
<organism evidence="2 3">
    <name type="scientific">Geofilum rubicundum JCM 15548</name>
    <dbReference type="NCBI Taxonomy" id="1236989"/>
    <lineage>
        <taxon>Bacteria</taxon>
        <taxon>Pseudomonadati</taxon>
        <taxon>Bacteroidota</taxon>
        <taxon>Bacteroidia</taxon>
        <taxon>Marinilabiliales</taxon>
        <taxon>Marinilabiliaceae</taxon>
        <taxon>Geofilum</taxon>
    </lineage>
</organism>
<dbReference type="InterPro" id="IPR003731">
    <property type="entry name" value="Di-Nase_FeMo-co_biosynth"/>
</dbReference>